<gene>
    <name evidence="2" type="ORF">SAMN05216402_0451</name>
</gene>
<evidence type="ECO:0000313" key="2">
    <source>
        <dbReference type="EMBL" id="SDQ33883.1"/>
    </source>
</evidence>
<evidence type="ECO:0000313" key="3">
    <source>
        <dbReference type="Proteomes" id="UP000183471"/>
    </source>
</evidence>
<feature type="compositionally biased region" description="Basic and acidic residues" evidence="1">
    <location>
        <begin position="50"/>
        <end position="59"/>
    </location>
</feature>
<comment type="caution">
    <text evidence="2">The sequence shown here is derived from an EMBL/GenBank/DDBJ whole genome shotgun (WGS) entry which is preliminary data.</text>
</comment>
<dbReference type="RefSeq" id="WP_074630599.1">
    <property type="nucleotide sequence ID" value="NZ_FNKY01000001.1"/>
</dbReference>
<sequence length="59" mass="6381">MSTDYENAMKDAERGIVALEATYGIEALAILATTALEDNEDGRSGVGNERSIEEYRAAQ</sequence>
<accession>A0ABY0T6J6</accession>
<evidence type="ECO:0000256" key="1">
    <source>
        <dbReference type="SAM" id="MobiDB-lite"/>
    </source>
</evidence>
<reference evidence="2 3" key="1">
    <citation type="submission" date="2016-10" db="EMBL/GenBank/DDBJ databases">
        <authorList>
            <person name="Varghese N."/>
            <person name="Submissions S."/>
        </authorList>
    </citation>
    <scope>NUCLEOTIDE SEQUENCE [LARGE SCALE GENOMIC DNA]</scope>
    <source>
        <strain evidence="2 3">Nl1</strain>
    </source>
</reference>
<protein>
    <submittedName>
        <fullName evidence="2">Uncharacterized protein</fullName>
    </submittedName>
</protein>
<organism evidence="2 3">
    <name type="scientific">Nitrosospira multiformis</name>
    <dbReference type="NCBI Taxonomy" id="1231"/>
    <lineage>
        <taxon>Bacteria</taxon>
        <taxon>Pseudomonadati</taxon>
        <taxon>Pseudomonadota</taxon>
        <taxon>Betaproteobacteria</taxon>
        <taxon>Nitrosomonadales</taxon>
        <taxon>Nitrosomonadaceae</taxon>
        <taxon>Nitrosospira</taxon>
    </lineage>
</organism>
<dbReference type="Proteomes" id="UP000183471">
    <property type="component" value="Unassembled WGS sequence"/>
</dbReference>
<keyword evidence="3" id="KW-1185">Reference proteome</keyword>
<proteinExistence type="predicted"/>
<feature type="region of interest" description="Disordered" evidence="1">
    <location>
        <begin position="38"/>
        <end position="59"/>
    </location>
</feature>
<name>A0ABY0T6J6_9PROT</name>
<dbReference type="EMBL" id="FNKY01000001">
    <property type="protein sequence ID" value="SDQ33883.1"/>
    <property type="molecule type" value="Genomic_DNA"/>
</dbReference>